<evidence type="ECO:0000313" key="7">
    <source>
        <dbReference type="Proteomes" id="UP000469011"/>
    </source>
</evidence>
<keyword evidence="4" id="KW-0547">Nucleotide-binding</keyword>
<dbReference type="PANTHER" id="PTHR34139:SF1">
    <property type="entry name" value="RNASE MJ1380-RELATED"/>
    <property type="match status" value="1"/>
</dbReference>
<dbReference type="GO" id="GO:0004540">
    <property type="term" value="F:RNA nuclease activity"/>
    <property type="evidence" value="ECO:0007669"/>
    <property type="project" value="InterPro"/>
</dbReference>
<dbReference type="GO" id="GO:0110001">
    <property type="term" value="C:toxin-antitoxin complex"/>
    <property type="evidence" value="ECO:0007669"/>
    <property type="project" value="InterPro"/>
</dbReference>
<dbReference type="InterPro" id="IPR051813">
    <property type="entry name" value="HepT_RNase_toxin"/>
</dbReference>
<evidence type="ECO:0000256" key="4">
    <source>
        <dbReference type="ARBA" id="ARBA00022741"/>
    </source>
</evidence>
<evidence type="ECO:0000256" key="3">
    <source>
        <dbReference type="ARBA" id="ARBA00022722"/>
    </source>
</evidence>
<evidence type="ECO:0000256" key="1">
    <source>
        <dbReference type="ARBA" id="ARBA00022553"/>
    </source>
</evidence>
<keyword evidence="3" id="KW-0540">Nuclease</keyword>
<keyword evidence="5" id="KW-0378">Hydrolase</keyword>
<evidence type="ECO:0000256" key="5">
    <source>
        <dbReference type="ARBA" id="ARBA00022801"/>
    </source>
</evidence>
<dbReference type="Pfam" id="PF01934">
    <property type="entry name" value="HepT-like"/>
    <property type="match status" value="1"/>
</dbReference>
<reference evidence="6 7" key="1">
    <citation type="submission" date="2020-01" db="EMBL/GenBank/DDBJ databases">
        <title>Jiella pacifica sp. nov.</title>
        <authorList>
            <person name="Xue Z."/>
            <person name="Zhu S."/>
            <person name="Chen J."/>
            <person name="Yang J."/>
        </authorList>
    </citation>
    <scope>NUCLEOTIDE SEQUENCE [LARGE SCALE GENOMIC DNA]</scope>
    <source>
        <strain evidence="6 7">40Bstr34</strain>
    </source>
</reference>
<name>A0A6N9SW28_9HYPH</name>
<dbReference type="Proteomes" id="UP000469011">
    <property type="component" value="Unassembled WGS sequence"/>
</dbReference>
<dbReference type="EMBL" id="JAAAMG010000001">
    <property type="protein sequence ID" value="NDW03270.1"/>
    <property type="molecule type" value="Genomic_DNA"/>
</dbReference>
<organism evidence="6 7">
    <name type="scientific">Jiella pacifica</name>
    <dbReference type="NCBI Taxonomy" id="2696469"/>
    <lineage>
        <taxon>Bacteria</taxon>
        <taxon>Pseudomonadati</taxon>
        <taxon>Pseudomonadota</taxon>
        <taxon>Alphaproteobacteria</taxon>
        <taxon>Hyphomicrobiales</taxon>
        <taxon>Aurantimonadaceae</taxon>
        <taxon>Jiella</taxon>
    </lineage>
</organism>
<proteinExistence type="predicted"/>
<keyword evidence="2" id="KW-1277">Toxin-antitoxin system</keyword>
<keyword evidence="7" id="KW-1185">Reference proteome</keyword>
<evidence type="ECO:0000313" key="6">
    <source>
        <dbReference type="EMBL" id="NDW03270.1"/>
    </source>
</evidence>
<dbReference type="AlphaFoldDB" id="A0A6N9SW28"/>
<dbReference type="PANTHER" id="PTHR34139">
    <property type="entry name" value="UPF0331 PROTEIN MJ0127"/>
    <property type="match status" value="1"/>
</dbReference>
<gene>
    <name evidence="6" type="ORF">GTK09_02415</name>
</gene>
<sequence length="120" mass="13775">MTRELPEVLSALHEACVRVERVCGRMSWESVRDDEIHELALAKAVELVGEMAYQLRGDFPNIIFAHPEIPFVEAATMRHRLVHSYDTLDPRRLWLTATASVPKLRRQLEPILIDADEDLS</sequence>
<dbReference type="GO" id="GO:0016787">
    <property type="term" value="F:hydrolase activity"/>
    <property type="evidence" value="ECO:0007669"/>
    <property type="project" value="UniProtKB-KW"/>
</dbReference>
<protein>
    <submittedName>
        <fullName evidence="6">DUF86 domain-containing protein</fullName>
    </submittedName>
</protein>
<evidence type="ECO:0000256" key="2">
    <source>
        <dbReference type="ARBA" id="ARBA00022649"/>
    </source>
</evidence>
<comment type="caution">
    <text evidence="6">The sequence shown here is derived from an EMBL/GenBank/DDBJ whole genome shotgun (WGS) entry which is preliminary data.</text>
</comment>
<dbReference type="InterPro" id="IPR008201">
    <property type="entry name" value="HepT-like"/>
</dbReference>
<keyword evidence="1" id="KW-0597">Phosphoprotein</keyword>
<accession>A0A6N9SW28</accession>
<dbReference type="GO" id="GO:0000166">
    <property type="term" value="F:nucleotide binding"/>
    <property type="evidence" value="ECO:0007669"/>
    <property type="project" value="UniProtKB-KW"/>
</dbReference>